<feature type="repeat" description="PPR" evidence="3">
    <location>
        <begin position="295"/>
        <end position="329"/>
    </location>
</feature>
<dbReference type="InterPro" id="IPR011990">
    <property type="entry name" value="TPR-like_helical_dom_sf"/>
</dbReference>
<keyword evidence="2" id="KW-0677">Repeat</keyword>
<comment type="similarity">
    <text evidence="1">Belongs to the PPR family. P subfamily.</text>
</comment>
<dbReference type="Pfam" id="PF13041">
    <property type="entry name" value="PPR_2"/>
    <property type="match status" value="1"/>
</dbReference>
<evidence type="ECO:0000313" key="5">
    <source>
        <dbReference type="RefSeq" id="XP_039131900.1"/>
    </source>
</evidence>
<reference evidence="5" key="1">
    <citation type="submission" date="2025-08" db="UniProtKB">
        <authorList>
            <consortium name="RefSeq"/>
        </authorList>
    </citation>
    <scope>IDENTIFICATION</scope>
</reference>
<dbReference type="Proteomes" id="UP001515500">
    <property type="component" value="Chromosome 9"/>
</dbReference>
<feature type="repeat" description="PPR" evidence="3">
    <location>
        <begin position="400"/>
        <end position="434"/>
    </location>
</feature>
<evidence type="ECO:0000256" key="2">
    <source>
        <dbReference type="ARBA" id="ARBA00022737"/>
    </source>
</evidence>
<proteinExistence type="inferred from homology"/>
<name>A0AB40BYE4_DIOCR</name>
<accession>A0AB40BYE4</accession>
<dbReference type="InterPro" id="IPR002885">
    <property type="entry name" value="PPR_rpt"/>
</dbReference>
<gene>
    <name evidence="5" type="primary">LOC120268663</name>
</gene>
<organism evidence="4 5">
    <name type="scientific">Dioscorea cayennensis subsp. rotundata</name>
    <name type="common">White Guinea yam</name>
    <name type="synonym">Dioscorea rotundata</name>
    <dbReference type="NCBI Taxonomy" id="55577"/>
    <lineage>
        <taxon>Eukaryota</taxon>
        <taxon>Viridiplantae</taxon>
        <taxon>Streptophyta</taxon>
        <taxon>Embryophyta</taxon>
        <taxon>Tracheophyta</taxon>
        <taxon>Spermatophyta</taxon>
        <taxon>Magnoliopsida</taxon>
        <taxon>Liliopsida</taxon>
        <taxon>Dioscoreales</taxon>
        <taxon>Dioscoreaceae</taxon>
        <taxon>Dioscorea</taxon>
    </lineage>
</organism>
<dbReference type="Pfam" id="PF12854">
    <property type="entry name" value="PPR_1"/>
    <property type="match status" value="1"/>
</dbReference>
<evidence type="ECO:0000256" key="3">
    <source>
        <dbReference type="PROSITE-ProRule" id="PRU00708"/>
    </source>
</evidence>
<dbReference type="PROSITE" id="PS51375">
    <property type="entry name" value="PPR"/>
    <property type="match status" value="5"/>
</dbReference>
<feature type="repeat" description="PPR" evidence="3">
    <location>
        <begin position="217"/>
        <end position="252"/>
    </location>
</feature>
<protein>
    <submittedName>
        <fullName evidence="5">Pentatricopeptide repeat-containing protein At3g25210, mitochondrial</fullName>
    </submittedName>
</protein>
<sequence>MMRRGKEKKKENPNRTGLSGYYWLDPKPFTLSGFHPLDPNPGSLSGRPYRVQLVGSESESEPNGIVYKSSRFLQFNSFPKWESLGNGFSSSSPNSISFSFLETLNPNPRFLLSFFSSSSASSVNYGPRSRTPSESHFNALVSSLHPGFTPADLTDVLSSTADPDLALDLFRWACIRPGFRPDASLYHSLIRTLISSRRFSAAESLISEALSGACTPDPPLYNTIIHFCCSRRHLLSQAFDAFKKMRKSSKPSIETYSMLLGAIVKRFGKPPVSHIHLHSVKSLVRQMKASGIIPDTYALNLIIKAYSKCLEMDDAIRVFKEMALYNCEPNEYSYGYIAKGFCEKGRIREGLGFFKEMREKGFVPTSSVYVSMICSLAMERWFEEGVEVLFDMLRNGMRPDVLSYRTLLEEMCRDGKSEHAFELLEELGRRDGAMEKKVYDDLLGGLHWLCQPHD</sequence>
<keyword evidence="4" id="KW-1185">Reference proteome</keyword>
<evidence type="ECO:0000256" key="1">
    <source>
        <dbReference type="ARBA" id="ARBA00007626"/>
    </source>
</evidence>
<dbReference type="GO" id="GO:0003729">
    <property type="term" value="F:mRNA binding"/>
    <property type="evidence" value="ECO:0007669"/>
    <property type="project" value="TreeGrafter"/>
</dbReference>
<dbReference type="Pfam" id="PF13812">
    <property type="entry name" value="PPR_3"/>
    <property type="match status" value="1"/>
</dbReference>
<dbReference type="AlphaFoldDB" id="A0AB40BYE4"/>
<dbReference type="NCBIfam" id="TIGR00756">
    <property type="entry name" value="PPR"/>
    <property type="match status" value="4"/>
</dbReference>
<dbReference type="PANTHER" id="PTHR47938:SF2">
    <property type="entry name" value="OS06G0184866 PROTEIN"/>
    <property type="match status" value="1"/>
</dbReference>
<dbReference type="RefSeq" id="XP_039131900.1">
    <property type="nucleotide sequence ID" value="XM_039275966.1"/>
</dbReference>
<dbReference type="Gene3D" id="1.25.40.10">
    <property type="entry name" value="Tetratricopeptide repeat domain"/>
    <property type="match status" value="3"/>
</dbReference>
<dbReference type="GeneID" id="120268663"/>
<feature type="repeat" description="PPR" evidence="3">
    <location>
        <begin position="365"/>
        <end position="399"/>
    </location>
</feature>
<feature type="repeat" description="PPR" evidence="3">
    <location>
        <begin position="330"/>
        <end position="364"/>
    </location>
</feature>
<dbReference type="PANTHER" id="PTHR47938">
    <property type="entry name" value="RESPIRATORY COMPLEX I CHAPERONE (CIA84), PUTATIVE (AFU_ORTHOLOGUE AFUA_2G06020)-RELATED"/>
    <property type="match status" value="1"/>
</dbReference>
<evidence type="ECO:0000313" key="4">
    <source>
        <dbReference type="Proteomes" id="UP001515500"/>
    </source>
</evidence>